<dbReference type="EMBL" id="JAKJLQ010000002">
    <property type="protein sequence ID" value="MDF6100010.1"/>
    <property type="molecule type" value="Genomic_DNA"/>
</dbReference>
<dbReference type="AlphaFoldDB" id="A0AAX3TDM2"/>
<evidence type="ECO:0000313" key="3">
    <source>
        <dbReference type="EMBL" id="WFP27179.1"/>
    </source>
</evidence>
<dbReference type="EMBL" id="CP121270">
    <property type="protein sequence ID" value="WFP27179.1"/>
    <property type="molecule type" value="Genomic_DNA"/>
</dbReference>
<reference evidence="3" key="3">
    <citation type="submission" date="2023-04" db="EMBL/GenBank/DDBJ databases">
        <title>Complete genome sequence of a phthalic acid esters degrading bacterial strain.</title>
        <authorList>
            <person name="Weng L."/>
            <person name="Jia Y."/>
            <person name="Ren L."/>
        </authorList>
    </citation>
    <scope>NUCLEOTIDE SEQUENCE</scope>
    <source>
        <strain evidence="3">RL-LY01</strain>
    </source>
</reference>
<dbReference type="RefSeq" id="WP_055475117.1">
    <property type="nucleotide sequence ID" value="NZ_CP121270.1"/>
</dbReference>
<evidence type="ECO:0000256" key="1">
    <source>
        <dbReference type="SAM" id="MobiDB-lite"/>
    </source>
</evidence>
<dbReference type="Proteomes" id="UP001152308">
    <property type="component" value="Unassembled WGS sequence"/>
</dbReference>
<dbReference type="Proteomes" id="UP001213504">
    <property type="component" value="Chromosome"/>
</dbReference>
<reference evidence="2" key="1">
    <citation type="journal article" date="2022" name="Data Brief">
        <title>Draft genome sequence data of Gordonia hongkongensis strain EUFUS-Z928 isolated from the octocoral Eunicea fusca.</title>
        <authorList>
            <person name="Sanchez-Suarez J."/>
            <person name="Diaz L."/>
            <person name="Melo-Bolivar J."/>
            <person name="Villamil L."/>
        </authorList>
    </citation>
    <scope>NUCLEOTIDE SEQUENCE</scope>
    <source>
        <strain evidence="2">EUFUS-Z928</strain>
    </source>
</reference>
<proteinExistence type="predicted"/>
<evidence type="ECO:0008006" key="6">
    <source>
        <dbReference type="Google" id="ProtNLM"/>
    </source>
</evidence>
<name>A0AAX3TDM2_9ACTN</name>
<evidence type="ECO:0000313" key="5">
    <source>
        <dbReference type="Proteomes" id="UP001213504"/>
    </source>
</evidence>
<protein>
    <recommendedName>
        <fullName evidence="6">Regulatory protein</fullName>
    </recommendedName>
</protein>
<organism evidence="3 5">
    <name type="scientific">Gordonia hongkongensis</name>
    <dbReference type="NCBI Taxonomy" id="1701090"/>
    <lineage>
        <taxon>Bacteria</taxon>
        <taxon>Bacillati</taxon>
        <taxon>Actinomycetota</taxon>
        <taxon>Actinomycetes</taxon>
        <taxon>Mycobacteriales</taxon>
        <taxon>Gordoniaceae</taxon>
        <taxon>Gordonia</taxon>
    </lineage>
</organism>
<accession>A0AAX3TDM2</accession>
<evidence type="ECO:0000313" key="2">
    <source>
        <dbReference type="EMBL" id="MDF6100010.1"/>
    </source>
</evidence>
<feature type="region of interest" description="Disordered" evidence="1">
    <location>
        <begin position="1"/>
        <end position="28"/>
    </location>
</feature>
<evidence type="ECO:0000313" key="4">
    <source>
        <dbReference type="Proteomes" id="UP001152308"/>
    </source>
</evidence>
<keyword evidence="4" id="KW-1185">Reference proteome</keyword>
<gene>
    <name evidence="2" type="ORF">L2299_02980</name>
    <name evidence="3" type="ORF">P9A14_08340</name>
</gene>
<sequence length="108" mass="11332">MRLKIDTATTRHLVTKEPEPKTNFDTGGAKLDPVTGLAQYGVQLLALDESGGEIITVTVAGDPKLTVTQQVTVTGLVAIPWSQGDRSGVAFRADSIVPADTATAGRQK</sequence>
<reference evidence="2" key="2">
    <citation type="submission" date="2022-01" db="EMBL/GenBank/DDBJ databases">
        <authorList>
            <person name="Sanchez-Suarez J."/>
            <person name="Villamil L."/>
            <person name="Diaz L.E."/>
        </authorList>
    </citation>
    <scope>NUCLEOTIDE SEQUENCE</scope>
    <source>
        <strain evidence="2">EUFUS-Z928</strain>
    </source>
</reference>